<keyword evidence="3" id="KW-1185">Reference proteome</keyword>
<dbReference type="Proteomes" id="UP000250235">
    <property type="component" value="Unassembled WGS sequence"/>
</dbReference>
<protein>
    <submittedName>
        <fullName evidence="2">Protein IQ-DOMAIN 14</fullName>
    </submittedName>
</protein>
<proteinExistence type="predicted"/>
<feature type="region of interest" description="Disordered" evidence="1">
    <location>
        <begin position="19"/>
        <end position="41"/>
    </location>
</feature>
<dbReference type="EMBL" id="KV012560">
    <property type="protein sequence ID" value="KZV24639.1"/>
    <property type="molecule type" value="Genomic_DNA"/>
</dbReference>
<organism evidence="2 3">
    <name type="scientific">Dorcoceras hygrometricum</name>
    <dbReference type="NCBI Taxonomy" id="472368"/>
    <lineage>
        <taxon>Eukaryota</taxon>
        <taxon>Viridiplantae</taxon>
        <taxon>Streptophyta</taxon>
        <taxon>Embryophyta</taxon>
        <taxon>Tracheophyta</taxon>
        <taxon>Spermatophyta</taxon>
        <taxon>Magnoliopsida</taxon>
        <taxon>eudicotyledons</taxon>
        <taxon>Gunneridae</taxon>
        <taxon>Pentapetalae</taxon>
        <taxon>asterids</taxon>
        <taxon>lamiids</taxon>
        <taxon>Lamiales</taxon>
        <taxon>Gesneriaceae</taxon>
        <taxon>Didymocarpoideae</taxon>
        <taxon>Trichosporeae</taxon>
        <taxon>Loxocarpinae</taxon>
        <taxon>Dorcoceras</taxon>
    </lineage>
</organism>
<accession>A0A2Z7AYY3</accession>
<gene>
    <name evidence="2" type="ORF">F511_27250</name>
</gene>
<dbReference type="AlphaFoldDB" id="A0A2Z7AYY3"/>
<evidence type="ECO:0000313" key="2">
    <source>
        <dbReference type="EMBL" id="KZV24639.1"/>
    </source>
</evidence>
<evidence type="ECO:0000313" key="3">
    <source>
        <dbReference type="Proteomes" id="UP000250235"/>
    </source>
</evidence>
<name>A0A2Z7AYY3_9LAMI</name>
<reference evidence="2 3" key="1">
    <citation type="journal article" date="2015" name="Proc. Natl. Acad. Sci. U.S.A.">
        <title>The resurrection genome of Boea hygrometrica: A blueprint for survival of dehydration.</title>
        <authorList>
            <person name="Xiao L."/>
            <person name="Yang G."/>
            <person name="Zhang L."/>
            <person name="Yang X."/>
            <person name="Zhao S."/>
            <person name="Ji Z."/>
            <person name="Zhou Q."/>
            <person name="Hu M."/>
            <person name="Wang Y."/>
            <person name="Chen M."/>
            <person name="Xu Y."/>
            <person name="Jin H."/>
            <person name="Xiao X."/>
            <person name="Hu G."/>
            <person name="Bao F."/>
            <person name="Hu Y."/>
            <person name="Wan P."/>
            <person name="Li L."/>
            <person name="Deng X."/>
            <person name="Kuang T."/>
            <person name="Xiang C."/>
            <person name="Zhu J.K."/>
            <person name="Oliver M.J."/>
            <person name="He Y."/>
        </authorList>
    </citation>
    <scope>NUCLEOTIDE SEQUENCE [LARGE SCALE GENOMIC DNA]</scope>
    <source>
        <strain evidence="3">cv. XS01</strain>
    </source>
</reference>
<feature type="region of interest" description="Disordered" evidence="1">
    <location>
        <begin position="261"/>
        <end position="318"/>
    </location>
</feature>
<feature type="compositionally biased region" description="Basic and acidic residues" evidence="1">
    <location>
        <begin position="19"/>
        <end position="36"/>
    </location>
</feature>
<evidence type="ECO:0000256" key="1">
    <source>
        <dbReference type="SAM" id="MobiDB-lite"/>
    </source>
</evidence>
<sequence>MFLLHIRSVSGALFYVQEPEKEKEKETEKEATDKGKSVAKMIDSTDTEPLSKVLELTETFKSDEESMSIDDLLAQIPEDMMLPSVTAAEPTKIKFGHGIQIRERDWYKAILPQIYVADKGKAPLVEKEEIKEYPAREMFTLICEDIDFLIQLREAVIEEISSFFHSFSLRRLAVLESVSDLAAKEEQMLAWAETDSLQTAIEETPDVQISLPIAGVPSTDYTEAFAQLRATIDKISLEQENYNTLHAHLAEIIAYINKGRDDKKGGVSSSRGPQPPDDQRRPSGGGSRSEPPRKRGGGSNRGGGSTSSRGFRYWLGGS</sequence>